<dbReference type="EMBL" id="SZYD01000007">
    <property type="protein sequence ID" value="KAD5803356.1"/>
    <property type="molecule type" value="Genomic_DNA"/>
</dbReference>
<proteinExistence type="predicted"/>
<name>A0A5N6P4T3_9ASTR</name>
<evidence type="ECO:0000256" key="1">
    <source>
        <dbReference type="SAM" id="Phobius"/>
    </source>
</evidence>
<comment type="caution">
    <text evidence="2">The sequence shown here is derived from an EMBL/GenBank/DDBJ whole genome shotgun (WGS) entry which is preliminary data.</text>
</comment>
<feature type="transmembrane region" description="Helical" evidence="1">
    <location>
        <begin position="600"/>
        <end position="623"/>
    </location>
</feature>
<gene>
    <name evidence="2" type="ORF">E3N88_14716</name>
</gene>
<keyword evidence="1" id="KW-0812">Transmembrane</keyword>
<feature type="transmembrane region" description="Helical" evidence="1">
    <location>
        <begin position="635"/>
        <end position="656"/>
    </location>
</feature>
<dbReference type="AlphaFoldDB" id="A0A5N6P4T3"/>
<organism evidence="2 3">
    <name type="scientific">Mikania micrantha</name>
    <name type="common">bitter vine</name>
    <dbReference type="NCBI Taxonomy" id="192012"/>
    <lineage>
        <taxon>Eukaryota</taxon>
        <taxon>Viridiplantae</taxon>
        <taxon>Streptophyta</taxon>
        <taxon>Embryophyta</taxon>
        <taxon>Tracheophyta</taxon>
        <taxon>Spermatophyta</taxon>
        <taxon>Magnoliopsida</taxon>
        <taxon>eudicotyledons</taxon>
        <taxon>Gunneridae</taxon>
        <taxon>Pentapetalae</taxon>
        <taxon>asterids</taxon>
        <taxon>campanulids</taxon>
        <taxon>Asterales</taxon>
        <taxon>Asteraceae</taxon>
        <taxon>Asteroideae</taxon>
        <taxon>Heliantheae alliance</taxon>
        <taxon>Eupatorieae</taxon>
        <taxon>Mikania</taxon>
    </lineage>
</organism>
<evidence type="ECO:0000313" key="3">
    <source>
        <dbReference type="Proteomes" id="UP000326396"/>
    </source>
</evidence>
<keyword evidence="1" id="KW-1133">Transmembrane helix</keyword>
<accession>A0A5N6P4T3</accession>
<feature type="transmembrane region" description="Helical" evidence="1">
    <location>
        <begin position="12"/>
        <end position="29"/>
    </location>
</feature>
<evidence type="ECO:0000313" key="2">
    <source>
        <dbReference type="EMBL" id="KAD5803356.1"/>
    </source>
</evidence>
<sequence length="709" mass="83010">MEDTSREPSKIFWIHLWSMTAIWFRNFFWNRRVGLERKINVLMRILICLLACFLCSKSKYNLLGNSNPERGRVGQIVSNVRLGACEWARFGINWYLSLLRVERGWDNNNNMIGDFGVGNNMGWVDKYHSLNPKGIVRSEGSHWANFLWAWDFFVVLGMQGNYGWNDCGCSRWTERSLLNRGLSQCTQQNWPMKNIDYKGDFGYLRRNGPYLTDMVCRRNYHWACKYYLVIFHCLLVQWVWTSGWDTLQREVKGLVYQMQTPHVLVWFQAGVFGNFEMAVSKIQRLLRTQKCVDHNWLRWTNRVCSLFHDVQELSYYWKGMQGFNIEVCSWLVRYVGMVYQEEHHSYLHYVDYQYGQIKINKCQLIWDCCKVDFLFSQFERLNWVRRCSKTAYYVGQHLGIGWGYDYSVIDSMDGQTFGFCGDKRSCRLKEAKSLSCWPDVWPVRPERPVRLDVWTKRPVTWCPAWPERFAEVPARWLLGLVVSLRGATDQGRLKKVLYCWYKDYFYSNRLLGLCNTMGWAMKLHHFIFNGSHKWVCSWDHYACCGEAVDEYLLIEGWSGRIIGESWWTGVMNKRPNTGGAEAHLGCANGYSLAQDPRPMWVVEYICCGIVFALVMVGFCKMGMDSMGAGSKRTRGSLLSCGIIWSLMDILGLMHWVPRSLWNSRHQAILLISIGLYRSRPHSHLLRTAKAAAASRAMAPERVFDRDGDR</sequence>
<keyword evidence="3" id="KW-1185">Reference proteome</keyword>
<protein>
    <submittedName>
        <fullName evidence="2">Uncharacterized protein</fullName>
    </submittedName>
</protein>
<dbReference type="Proteomes" id="UP000326396">
    <property type="component" value="Linkage Group LG15"/>
</dbReference>
<keyword evidence="1" id="KW-0472">Membrane</keyword>
<reference evidence="2 3" key="1">
    <citation type="submission" date="2019-05" db="EMBL/GenBank/DDBJ databases">
        <title>Mikania micrantha, genome provides insights into the molecular mechanism of rapid growth.</title>
        <authorList>
            <person name="Liu B."/>
        </authorList>
    </citation>
    <scope>NUCLEOTIDE SEQUENCE [LARGE SCALE GENOMIC DNA]</scope>
    <source>
        <strain evidence="2">NLD-2019</strain>
        <tissue evidence="2">Leaf</tissue>
    </source>
</reference>